<gene>
    <name evidence="7" type="ORF">FCM35_KLT06360</name>
</gene>
<comment type="caution">
    <text evidence="7">The sequence shown here is derived from an EMBL/GenBank/DDBJ whole genome shotgun (WGS) entry which is preliminary data.</text>
</comment>
<dbReference type="CDD" id="cd16664">
    <property type="entry name" value="RING-Ubox_PUB"/>
    <property type="match status" value="1"/>
</dbReference>
<keyword evidence="4 5" id="KW-0833">Ubl conjugation pathway</keyword>
<keyword evidence="3 5" id="KW-0808">Transferase</keyword>
<evidence type="ECO:0000256" key="4">
    <source>
        <dbReference type="ARBA" id="ARBA00022786"/>
    </source>
</evidence>
<dbReference type="EC" id="2.3.2.27" evidence="5"/>
<evidence type="ECO:0000256" key="1">
    <source>
        <dbReference type="ARBA" id="ARBA00000900"/>
    </source>
</evidence>
<dbReference type="OrthoDB" id="10064100at2759"/>
<dbReference type="InterPro" id="IPR016024">
    <property type="entry name" value="ARM-type_fold"/>
</dbReference>
<protein>
    <recommendedName>
        <fullName evidence="5 6">U-box domain-containing protein</fullName>
        <ecNumber evidence="5">2.3.2.27</ecNumber>
    </recommendedName>
    <alternativeName>
        <fullName evidence="5">RING-type E3 ubiquitin transferase PUB</fullName>
    </alternativeName>
</protein>
<dbReference type="Gene3D" id="1.25.10.10">
    <property type="entry name" value="Leucine-rich Repeat Variant"/>
    <property type="match status" value="1"/>
</dbReference>
<dbReference type="Pfam" id="PF04564">
    <property type="entry name" value="U-box"/>
    <property type="match status" value="1"/>
</dbReference>
<comment type="pathway">
    <text evidence="2 5">Protein modification; protein ubiquitination.</text>
</comment>
<dbReference type="FunFam" id="3.30.40.10:FF:000442">
    <property type="entry name" value="RING-type E3 ubiquitin transferase"/>
    <property type="match status" value="1"/>
</dbReference>
<proteinExistence type="predicted"/>
<dbReference type="SUPFAM" id="SSF48371">
    <property type="entry name" value="ARM repeat"/>
    <property type="match status" value="1"/>
</dbReference>
<dbReference type="UniPathway" id="UPA00143"/>
<feature type="domain" description="U-box" evidence="6">
    <location>
        <begin position="14"/>
        <end position="88"/>
    </location>
</feature>
<comment type="catalytic activity">
    <reaction evidence="1 5">
        <text>S-ubiquitinyl-[E2 ubiquitin-conjugating enzyme]-L-cysteine + [acceptor protein]-L-lysine = [E2 ubiquitin-conjugating enzyme]-L-cysteine + N(6)-ubiquitinyl-[acceptor protein]-L-lysine.</text>
        <dbReference type="EC" id="2.3.2.27"/>
    </reaction>
</comment>
<dbReference type="InterPro" id="IPR045185">
    <property type="entry name" value="PUB22/23/24-like"/>
</dbReference>
<dbReference type="InterPro" id="IPR003613">
    <property type="entry name" value="Ubox_domain"/>
</dbReference>
<dbReference type="EMBL" id="SWLB01000015">
    <property type="protein sequence ID" value="KAF3329282.1"/>
    <property type="molecule type" value="Genomic_DNA"/>
</dbReference>
<dbReference type="InterPro" id="IPR045210">
    <property type="entry name" value="RING-Ubox_PUB"/>
</dbReference>
<dbReference type="Gene3D" id="3.30.40.10">
    <property type="entry name" value="Zinc/RING finger domain, C3HC4 (zinc finger)"/>
    <property type="match status" value="1"/>
</dbReference>
<organism evidence="7 8">
    <name type="scientific">Carex littledalei</name>
    <dbReference type="NCBI Taxonomy" id="544730"/>
    <lineage>
        <taxon>Eukaryota</taxon>
        <taxon>Viridiplantae</taxon>
        <taxon>Streptophyta</taxon>
        <taxon>Embryophyta</taxon>
        <taxon>Tracheophyta</taxon>
        <taxon>Spermatophyta</taxon>
        <taxon>Magnoliopsida</taxon>
        <taxon>Liliopsida</taxon>
        <taxon>Poales</taxon>
        <taxon>Cyperaceae</taxon>
        <taxon>Cyperoideae</taxon>
        <taxon>Cariceae</taxon>
        <taxon>Carex</taxon>
        <taxon>Carex subgen. Euthyceras</taxon>
    </lineage>
</organism>
<dbReference type="SMART" id="SM00504">
    <property type="entry name" value="Ubox"/>
    <property type="match status" value="1"/>
</dbReference>
<dbReference type="PANTHER" id="PTHR22849">
    <property type="entry name" value="WDSAM1 PROTEIN"/>
    <property type="match status" value="1"/>
</dbReference>
<dbReference type="AlphaFoldDB" id="A0A833QZ31"/>
<evidence type="ECO:0000313" key="7">
    <source>
        <dbReference type="EMBL" id="KAF3329282.1"/>
    </source>
</evidence>
<evidence type="ECO:0000313" key="8">
    <source>
        <dbReference type="Proteomes" id="UP000623129"/>
    </source>
</evidence>
<dbReference type="InterPro" id="IPR011989">
    <property type="entry name" value="ARM-like"/>
</dbReference>
<name>A0A833QZ31_9POAL</name>
<dbReference type="PROSITE" id="PS51698">
    <property type="entry name" value="U_BOX"/>
    <property type="match status" value="1"/>
</dbReference>
<dbReference type="Pfam" id="PF25598">
    <property type="entry name" value="ARM_PUB"/>
    <property type="match status" value="1"/>
</dbReference>
<evidence type="ECO:0000259" key="6">
    <source>
        <dbReference type="PROSITE" id="PS51698"/>
    </source>
</evidence>
<dbReference type="InterPro" id="IPR058678">
    <property type="entry name" value="ARM_PUB"/>
</dbReference>
<keyword evidence="8" id="KW-1185">Reference proteome</keyword>
<comment type="function">
    <text evidence="5">Functions as an E3 ubiquitin ligase.</text>
</comment>
<reference evidence="7" key="1">
    <citation type="submission" date="2020-01" db="EMBL/GenBank/DDBJ databases">
        <title>Genome sequence of Kobresia littledalei, the first chromosome-level genome in the family Cyperaceae.</title>
        <authorList>
            <person name="Qu G."/>
        </authorList>
    </citation>
    <scope>NUCLEOTIDE SEQUENCE</scope>
    <source>
        <strain evidence="7">C.B.Clarke</strain>
        <tissue evidence="7">Leaf</tissue>
    </source>
</reference>
<dbReference type="PANTHER" id="PTHR22849:SF162">
    <property type="entry name" value="U-BOX DOMAIN-CONTAINING PROTEIN"/>
    <property type="match status" value="1"/>
</dbReference>
<evidence type="ECO:0000256" key="3">
    <source>
        <dbReference type="ARBA" id="ARBA00022679"/>
    </source>
</evidence>
<dbReference type="SUPFAM" id="SSF57850">
    <property type="entry name" value="RING/U-box"/>
    <property type="match status" value="1"/>
</dbReference>
<dbReference type="Proteomes" id="UP000623129">
    <property type="component" value="Unassembled WGS sequence"/>
</dbReference>
<accession>A0A833QZ31</accession>
<evidence type="ECO:0000256" key="2">
    <source>
        <dbReference type="ARBA" id="ARBA00004906"/>
    </source>
</evidence>
<sequence>MGKEQRLSTPLKVKIPSFFKCPISLDVMRSPVSLSTGVTYDRTSIQRWLDSGNNTCPATMQPLPSTDLVPNLTLQRLIRLWCSDSTVDSTAVTGCNDSARRIAGNLVKEIFSATYPAATLRKLADFFSDDDVDEFEKNDLINAGGCITAIQSAMKRKSDNVETLEASISVLALVVQSESIEEGNKKTVLLELSSDLETLVSCLVKVLSEGTVVESRINAARILQSVLAVSDSHSRNLISEVPHMIPELIRLIGPSDEKGTTERSAVSLGVACLAGICIVRKARLEMVRLGVVPAVARVLTAESDVTVTERSLKIMEAVAGCAEGRVAMCENGATAVKAVADKMLKGGKGGAESAVATLWAVCIKCKDRRAVEVLAGVEGVLTRLLLLMQSCCAPGARQMAGDLIKIFKVNAKNCLAGYESKTTHIMPF</sequence>
<dbReference type="GO" id="GO:0016567">
    <property type="term" value="P:protein ubiquitination"/>
    <property type="evidence" value="ECO:0007669"/>
    <property type="project" value="UniProtKB-UniRule"/>
</dbReference>
<dbReference type="GO" id="GO:0061630">
    <property type="term" value="F:ubiquitin protein ligase activity"/>
    <property type="evidence" value="ECO:0007669"/>
    <property type="project" value="UniProtKB-UniRule"/>
</dbReference>
<dbReference type="InterPro" id="IPR013083">
    <property type="entry name" value="Znf_RING/FYVE/PHD"/>
</dbReference>
<evidence type="ECO:0000256" key="5">
    <source>
        <dbReference type="RuleBase" id="RU369093"/>
    </source>
</evidence>